<evidence type="ECO:0000256" key="1">
    <source>
        <dbReference type="SAM" id="MobiDB-lite"/>
    </source>
</evidence>
<feature type="compositionally biased region" description="Basic and acidic residues" evidence="1">
    <location>
        <begin position="956"/>
        <end position="970"/>
    </location>
</feature>
<evidence type="ECO:0000313" key="3">
    <source>
        <dbReference type="Proteomes" id="UP000069697"/>
    </source>
</evidence>
<name>A0A100VLC9_PAEAM</name>
<dbReference type="RefSeq" id="WP_062834629.1">
    <property type="nucleotide sequence ID" value="NZ_BCNV01000001.1"/>
</dbReference>
<comment type="caution">
    <text evidence="2">The sequence shown here is derived from an EMBL/GenBank/DDBJ whole genome shotgun (WGS) entry which is preliminary data.</text>
</comment>
<dbReference type="EMBL" id="BCNV01000001">
    <property type="protein sequence ID" value="GAS82013.1"/>
    <property type="molecule type" value="Genomic_DNA"/>
</dbReference>
<feature type="region of interest" description="Disordered" evidence="1">
    <location>
        <begin position="956"/>
        <end position="978"/>
    </location>
</feature>
<sequence length="1352" mass="147381">MMNGKKSYLISFTALFSKRGYELKIGFEQIINANNQYHLTAPVNSTYKTLIEDTMKNANKAPHSATGLFGRLGSAEYITQYDGFEVETVVASIVSYLSGIHKYFNGETVTDGTTDGQQDACSLEQILEAEGAAVSEGSRIDKFSHLEELASGDLYDVKVSVAEGNRVSISLSNKQSVIHALESTVSGISQDTQMGGIKSAENGVRLNAEEGRAVLSNIVRSILDGEMALTSVATHDPDISVVGELQYTEIGEVGFDRAVSDSYPLEYAVLVSEGSEQGYELAEIAVKGSSLEVYVLMDTRQEGTLEGREEARQLEVKEDAFVSRTETGHLDMVFDAQTGTPVYAEKRNEAELTLTTVADTYGRGEAEMNEHLPAETLYNEPTILNEYVMVDTNKDVDLQPFTEVRTYQNADAQEFIQTDTVMQASQQDDVRGELIQPVYDGQVERVLVQGENVQDAAMQESLMYDTLVNTQTDEQTTAVTYENGHSIEFLSRATSQVKDARIESTQSVDTSVSADMQEFLTYDTRQDSELETFTRAESWANSLLLIDRTVTADTEQEGRQSLELESGKIEMEYMAGVESLDQSYYFDKHITNSSFSSSDSVKDATESLLVNVEYTSDTAKAGSLTDASSAIGDNEGYLKLVSQGSAVQEYNADIDDFRDVTYVSGDGAIQLISDAEVYVGGDPLVDRFIEATDKSDKMDAEVEEWTEAGMSKRTQAEVESLYTFEQIQGAIAESPEILKAVRLMEIMYGSKAVDLIEAGMENIIQDSITQGFTQADFPAITQTVIEELKQAGAGVMVIASNQEEVHVEHNKGADQTAESPTTGRYVVEPEGTMPQGISGASLSDFKQTADITEISRAIAEANKHIGVIQGLDKAEQKTFGEGVKQTGLTAAETDITRDSVVHLPETALSDPTAEGVGTKLETGLAGMGYEGEVERPDTANQVTSVEAIKQDMESAVHSDSKHVSYKHKTETALSNPTAEGVGTKLEIGLAGMGYEGELERPDTANQVTSVEGIKQDMESAVHSDSKHVSYEHKTETAFNGTGVYGVWHGISLGEQRTDRDAVTHEIEGARISDGNSPTAIQELEDAWQSDVAKETVLYEEHTAMFTDKGYEAVESKLEGATNGKSNDAFVVGLEGATSFISEEAVVHQGESAQYHDGSTMGVIHEGESANIDNSSKVGTISEMGMATTTTNAEAVTHELEGAVSGKDTGAFIQAGELAEHISHQDLAVIEDLESGVRKRLQLETDIQDDSKVTNHREPIETHISEPEEAARPTKAIEVGIEKPEKVDRPKLVLEVDIEQSEGAERPKRVIETTIEKSEGGILKTPEEPKKPRIWLIIGKIASWSIWNWKKTR</sequence>
<reference evidence="3" key="2">
    <citation type="submission" date="2016-01" db="EMBL/GenBank/DDBJ databases">
        <title>Draft Genome Sequence of Paenibacillus amylolyticus Heshi-A3 that Was Isolated from Fermented Rice Bran with Aging Salted Mackerel, Which Was Named Heshiko as Traditional Fermented Seafood in Japan.</title>
        <authorList>
            <person name="Akuzawa S."/>
            <person name="Nakagawa J."/>
            <person name="Kanekatsu T."/>
            <person name="Kubota E."/>
            <person name="Ohtake R."/>
            <person name="Suzuki T."/>
            <person name="Kanesaki Y."/>
        </authorList>
    </citation>
    <scope>NUCLEOTIDE SEQUENCE [LARGE SCALE GENOMIC DNA]</scope>
    <source>
        <strain evidence="3">Heshi-A3</strain>
    </source>
</reference>
<proteinExistence type="predicted"/>
<dbReference type="Proteomes" id="UP000069697">
    <property type="component" value="Unassembled WGS sequence"/>
</dbReference>
<organism evidence="2 3">
    <name type="scientific">Paenibacillus amylolyticus</name>
    <dbReference type="NCBI Taxonomy" id="1451"/>
    <lineage>
        <taxon>Bacteria</taxon>
        <taxon>Bacillati</taxon>
        <taxon>Bacillota</taxon>
        <taxon>Bacilli</taxon>
        <taxon>Bacillales</taxon>
        <taxon>Paenibacillaceae</taxon>
        <taxon>Paenibacillus</taxon>
    </lineage>
</organism>
<protein>
    <submittedName>
        <fullName evidence="2">Uncharacterized protein</fullName>
    </submittedName>
</protein>
<accession>A0A100VLC9</accession>
<gene>
    <name evidence="2" type="ORF">PAHA3_2087</name>
</gene>
<evidence type="ECO:0000313" key="2">
    <source>
        <dbReference type="EMBL" id="GAS82013.1"/>
    </source>
</evidence>
<reference evidence="2 3" key="1">
    <citation type="journal article" date="2016" name="Genome Announc.">
        <title>Draft Genome Sequence of Paenibacillus amylolyticus Heshi-A3, Isolated from Fermented Rice Bran in a Japanese Fermented Seafood Dish.</title>
        <authorList>
            <person name="Akuzawa S."/>
            <person name="Nagaoka J."/>
            <person name="Kanekatsu M."/>
            <person name="Kubota E."/>
            <person name="Ohtake R."/>
            <person name="Suzuki T."/>
            <person name="Kanesaki Y."/>
        </authorList>
    </citation>
    <scope>NUCLEOTIDE SEQUENCE [LARGE SCALE GENOMIC DNA]</scope>
    <source>
        <strain evidence="2 3">Heshi-A3</strain>
    </source>
</reference>